<gene>
    <name evidence="4" type="ORF">MGAL_10B055199</name>
</gene>
<reference evidence="4" key="1">
    <citation type="submission" date="2018-11" db="EMBL/GenBank/DDBJ databases">
        <authorList>
            <person name="Alioto T."/>
            <person name="Alioto T."/>
        </authorList>
    </citation>
    <scope>NUCLEOTIDE SEQUENCE</scope>
</reference>
<feature type="domain" description="CCHC-type" evidence="3">
    <location>
        <begin position="67"/>
        <end position="82"/>
    </location>
</feature>
<evidence type="ECO:0000259" key="3">
    <source>
        <dbReference type="PROSITE" id="PS50158"/>
    </source>
</evidence>
<evidence type="ECO:0000313" key="4">
    <source>
        <dbReference type="EMBL" id="VDI69109.1"/>
    </source>
</evidence>
<dbReference type="OrthoDB" id="413361at2759"/>
<feature type="compositionally biased region" description="Basic residues" evidence="2">
    <location>
        <begin position="14"/>
        <end position="26"/>
    </location>
</feature>
<dbReference type="GO" id="GO:0003676">
    <property type="term" value="F:nucleic acid binding"/>
    <property type="evidence" value="ECO:0007669"/>
    <property type="project" value="InterPro"/>
</dbReference>
<feature type="region of interest" description="Disordered" evidence="2">
    <location>
        <begin position="14"/>
        <end position="56"/>
    </location>
</feature>
<keyword evidence="5" id="KW-1185">Reference proteome</keyword>
<protein>
    <recommendedName>
        <fullName evidence="3">CCHC-type domain-containing protein</fullName>
    </recommendedName>
</protein>
<proteinExistence type="predicted"/>
<comment type="caution">
    <text evidence="4">The sequence shown here is derived from an EMBL/GenBank/DDBJ whole genome shotgun (WGS) entry which is preliminary data.</text>
</comment>
<dbReference type="GO" id="GO:0008270">
    <property type="term" value="F:zinc ion binding"/>
    <property type="evidence" value="ECO:0007669"/>
    <property type="project" value="UniProtKB-KW"/>
</dbReference>
<name>A0A8B6GU72_MYTGA</name>
<keyword evidence="1" id="KW-0479">Metal-binding</keyword>
<dbReference type="Gene3D" id="4.10.60.10">
    <property type="entry name" value="Zinc finger, CCHC-type"/>
    <property type="match status" value="1"/>
</dbReference>
<keyword evidence="1" id="KW-0862">Zinc</keyword>
<dbReference type="EMBL" id="UYJE01008994">
    <property type="protein sequence ID" value="VDI69109.1"/>
    <property type="molecule type" value="Genomic_DNA"/>
</dbReference>
<dbReference type="SMART" id="SM00343">
    <property type="entry name" value="ZnF_C2HC"/>
    <property type="match status" value="1"/>
</dbReference>
<feature type="compositionally biased region" description="Polar residues" evidence="2">
    <location>
        <begin position="30"/>
        <end position="54"/>
    </location>
</feature>
<evidence type="ECO:0000256" key="2">
    <source>
        <dbReference type="SAM" id="MobiDB-lite"/>
    </source>
</evidence>
<dbReference type="InterPro" id="IPR036875">
    <property type="entry name" value="Znf_CCHC_sf"/>
</dbReference>
<dbReference type="AlphaFoldDB" id="A0A8B6GU72"/>
<dbReference type="InterPro" id="IPR001878">
    <property type="entry name" value="Znf_CCHC"/>
</dbReference>
<evidence type="ECO:0000256" key="1">
    <source>
        <dbReference type="PROSITE-ProRule" id="PRU00047"/>
    </source>
</evidence>
<dbReference type="SUPFAM" id="SSF57756">
    <property type="entry name" value="Retrovirus zinc finger-like domains"/>
    <property type="match status" value="1"/>
</dbReference>
<keyword evidence="1" id="KW-0863">Zinc-finger</keyword>
<dbReference type="Proteomes" id="UP000596742">
    <property type="component" value="Unassembled WGS sequence"/>
</dbReference>
<sequence length="175" mass="20521">MTRKDYVKLKSRALKTIKEKKGRTKPYTKPSATVSRPPTNTTDMSHQQYNQPFRRNSRREATSYDMCYECHQFGHWRTNCPNRSRSNLQQETTQPHKIKDKYLNLVDEYLLHGHMNILLEHVKYFDKVDFSKLAKGVKSSLSKNVAFWEHIGASSYFIDTIKSGYMIPFVSLPPL</sequence>
<evidence type="ECO:0000313" key="5">
    <source>
        <dbReference type="Proteomes" id="UP000596742"/>
    </source>
</evidence>
<organism evidence="4 5">
    <name type="scientific">Mytilus galloprovincialis</name>
    <name type="common">Mediterranean mussel</name>
    <dbReference type="NCBI Taxonomy" id="29158"/>
    <lineage>
        <taxon>Eukaryota</taxon>
        <taxon>Metazoa</taxon>
        <taxon>Spiralia</taxon>
        <taxon>Lophotrochozoa</taxon>
        <taxon>Mollusca</taxon>
        <taxon>Bivalvia</taxon>
        <taxon>Autobranchia</taxon>
        <taxon>Pteriomorphia</taxon>
        <taxon>Mytilida</taxon>
        <taxon>Mytiloidea</taxon>
        <taxon>Mytilidae</taxon>
        <taxon>Mytilinae</taxon>
        <taxon>Mytilus</taxon>
    </lineage>
</organism>
<dbReference type="PROSITE" id="PS50158">
    <property type="entry name" value="ZF_CCHC"/>
    <property type="match status" value="1"/>
</dbReference>
<accession>A0A8B6GU72</accession>